<dbReference type="EMBL" id="JAUSSY010000024">
    <property type="protein sequence ID" value="MDQ0121005.1"/>
    <property type="molecule type" value="Genomic_DNA"/>
</dbReference>
<sequence length="85" mass="9255">MTGHLPHGHVPGLYELRVEGHLDDHWVEWFEHLELTRGSDGTTALRGPVADQAALHSLLNKVRDLGMVLISVRMLGSSASPPGDP</sequence>
<comment type="caution">
    <text evidence="1">The sequence shown here is derived from an EMBL/GenBank/DDBJ whole genome shotgun (WGS) entry which is preliminary data.</text>
</comment>
<evidence type="ECO:0000313" key="2">
    <source>
        <dbReference type="Proteomes" id="UP001226389"/>
    </source>
</evidence>
<proteinExistence type="predicted"/>
<evidence type="ECO:0008006" key="3">
    <source>
        <dbReference type="Google" id="ProtNLM"/>
    </source>
</evidence>
<dbReference type="Proteomes" id="UP001226389">
    <property type="component" value="Unassembled WGS sequence"/>
</dbReference>
<protein>
    <recommendedName>
        <fullName evidence="3">BON domain-containing protein</fullName>
    </recommendedName>
</protein>
<name>A0ABT9UMY5_9MICC</name>
<accession>A0ABT9UMY5</accession>
<dbReference type="RefSeq" id="WP_307493391.1">
    <property type="nucleotide sequence ID" value="NZ_JAUSSY010000024.1"/>
</dbReference>
<organism evidence="1 2">
    <name type="scientific">Pseudarthrobacter defluvii</name>
    <dbReference type="NCBI Taxonomy" id="410837"/>
    <lineage>
        <taxon>Bacteria</taxon>
        <taxon>Bacillati</taxon>
        <taxon>Actinomycetota</taxon>
        <taxon>Actinomycetes</taxon>
        <taxon>Micrococcales</taxon>
        <taxon>Micrococcaceae</taxon>
        <taxon>Pseudarthrobacter</taxon>
    </lineage>
</organism>
<keyword evidence="2" id="KW-1185">Reference proteome</keyword>
<evidence type="ECO:0000313" key="1">
    <source>
        <dbReference type="EMBL" id="MDQ0121005.1"/>
    </source>
</evidence>
<gene>
    <name evidence="1" type="ORF">J2T22_004218</name>
</gene>
<reference evidence="1 2" key="1">
    <citation type="submission" date="2023-07" db="EMBL/GenBank/DDBJ databases">
        <title>Sorghum-associated microbial communities from plants grown in Nebraska, USA.</title>
        <authorList>
            <person name="Schachtman D."/>
        </authorList>
    </citation>
    <scope>NUCLEOTIDE SEQUENCE [LARGE SCALE GENOMIC DNA]</scope>
    <source>
        <strain evidence="1 2">DS994</strain>
    </source>
</reference>